<dbReference type="EMBL" id="CP002048">
    <property type="protein sequence ID" value="ADI02551.1"/>
    <property type="molecule type" value="Genomic_DNA"/>
</dbReference>
<dbReference type="Proteomes" id="UP000000378">
    <property type="component" value="Chromosome"/>
</dbReference>
<gene>
    <name evidence="2" type="ordered locus">Slip_1796</name>
</gene>
<dbReference type="STRING" id="643648.Slip_1796"/>
<feature type="region of interest" description="Disordered" evidence="1">
    <location>
        <begin position="211"/>
        <end position="236"/>
    </location>
</feature>
<protein>
    <submittedName>
        <fullName evidence="2">Uncharacterized protein</fullName>
    </submittedName>
</protein>
<dbReference type="RefSeq" id="WP_013175953.1">
    <property type="nucleotide sequence ID" value="NC_014220.1"/>
</dbReference>
<organism evidence="2 3">
    <name type="scientific">Syntrophothermus lipocalidus (strain DSM 12680 / TGB-C1)</name>
    <dbReference type="NCBI Taxonomy" id="643648"/>
    <lineage>
        <taxon>Bacteria</taxon>
        <taxon>Bacillati</taxon>
        <taxon>Bacillota</taxon>
        <taxon>Clostridia</taxon>
        <taxon>Eubacteriales</taxon>
        <taxon>Syntrophomonadaceae</taxon>
        <taxon>Syntrophothermus</taxon>
    </lineage>
</organism>
<reference evidence="3" key="1">
    <citation type="journal article" date="2010" name="Stand. Genomic Sci.">
        <title>Complete genome sequence of Syntrophothermus lipocalidus type strain (TGB-C1T).</title>
        <authorList>
            <consortium name="US DOE Joint Genome Institute (JGI-PGF)"/>
            <person name="Djao O."/>
            <person name="Zhang X."/>
            <person name="Lucas S."/>
            <person name="Lapidus A."/>
            <person name="Glavina Del Rio T."/>
            <person name="Nolan M."/>
            <person name="Tice H."/>
            <person name="Cheng J."/>
            <person name="Han C."/>
            <person name="Tapia R."/>
            <person name="Goodwin L."/>
            <person name="Pitluck S."/>
            <person name="Liolios K."/>
            <person name="Ivanova N."/>
            <person name="Mavromatis K."/>
            <person name="Mikhailova N."/>
            <person name="Ovchinnikova G."/>
            <person name="Pati A."/>
            <person name="Brambilla E."/>
            <person name="Chen A."/>
            <person name="Palaniappan K."/>
            <person name="Land M."/>
            <person name="Hauser L."/>
            <person name="Chang Y."/>
            <person name="Jeffries C."/>
            <person name="Rohde M."/>
            <person name="Sikorski J."/>
            <person name="Spring S."/>
            <person name="Goker M."/>
            <person name="Detter J."/>
            <person name="Woyke T."/>
            <person name="Bristow J."/>
            <person name="Eisen J."/>
            <person name="Markowitz V."/>
            <person name="Hugenholtz P."/>
            <person name="Kyrpides N."/>
            <person name="Klenk H."/>
        </authorList>
    </citation>
    <scope>NUCLEOTIDE SEQUENCE [LARGE SCALE GENOMIC DNA]</scope>
    <source>
        <strain evidence="3">DSM 12680 / TGB-C1</strain>
    </source>
</reference>
<name>D7CPB6_SYNLT</name>
<evidence type="ECO:0000256" key="1">
    <source>
        <dbReference type="SAM" id="MobiDB-lite"/>
    </source>
</evidence>
<dbReference type="KEGG" id="slp:Slip_1796"/>
<evidence type="ECO:0000313" key="2">
    <source>
        <dbReference type="EMBL" id="ADI02551.1"/>
    </source>
</evidence>
<evidence type="ECO:0000313" key="3">
    <source>
        <dbReference type="Proteomes" id="UP000000378"/>
    </source>
</evidence>
<proteinExistence type="predicted"/>
<dbReference type="AlphaFoldDB" id="D7CPB6"/>
<reference evidence="2 3" key="2">
    <citation type="journal article" date="2010" name="Stand. Genomic Sci.">
        <title>Complete genome sequence of Syntrophothermus lipocalidus type strain (TGB-C1).</title>
        <authorList>
            <person name="Djao O.D."/>
            <person name="Zhang X."/>
            <person name="Lucas S."/>
            <person name="Lapidus A."/>
            <person name="Del Rio T.G."/>
            <person name="Nolan M."/>
            <person name="Tice H."/>
            <person name="Cheng J.F."/>
            <person name="Han C."/>
            <person name="Tapia R."/>
            <person name="Goodwin L."/>
            <person name="Pitluck S."/>
            <person name="Liolios K."/>
            <person name="Ivanova N."/>
            <person name="Mavromatis K."/>
            <person name="Mikhailova N."/>
            <person name="Ovchinnikova G."/>
            <person name="Pati A."/>
            <person name="Brambilla E."/>
            <person name="Chen A."/>
            <person name="Palaniappan K."/>
            <person name="Land M."/>
            <person name="Hauser L."/>
            <person name="Chang Y.J."/>
            <person name="Jeffries C.D."/>
            <person name="Rohde M."/>
            <person name="Sikorski J."/>
            <person name="Spring S."/>
            <person name="Goker M."/>
            <person name="Detter J.C."/>
            <person name="Woyke T."/>
            <person name="Bristow J."/>
            <person name="Eisen J.A."/>
            <person name="Markowitz V."/>
            <person name="Hugenholtz P."/>
            <person name="Kyrpides N.C."/>
            <person name="Klenk H.P."/>
        </authorList>
    </citation>
    <scope>NUCLEOTIDE SEQUENCE [LARGE SCALE GENOMIC DNA]</scope>
    <source>
        <strain evidence="3">DSM 12680 / TGB-C1</strain>
    </source>
</reference>
<accession>D7CPB6</accession>
<dbReference type="HOGENOM" id="CLU_1174961_0_0_9"/>
<keyword evidence="3" id="KW-1185">Reference proteome</keyword>
<sequence>MVDKDKTIDELKELFPVLWDAFEAGCDDVRQFFYERREINRSLAHHILRYSAKEFILDHIWMIRGLIVDNIPSNGLSLRYGKYHIRAWMDTGVDLPNPGDSMVKNAFLRQQSYYQGSLWPVLEDDGQDGEFTNLVLLWGVDYSYNLIGLRLSHPQKQWDPQSNIVADWSIILERPQSGTNGFPSVSIQDELYDLPIGNMRTEEEMLGDDVNLGGSIVDEEDTYGEPLGQRRKSETS</sequence>